<comment type="caution">
    <text evidence="6">The sequence shown here is derived from an EMBL/GenBank/DDBJ whole genome shotgun (WGS) entry which is preliminary data.</text>
</comment>
<sequence length="144" mass="16610">MLISKLDPNPKTKRYKTLKGAYRSIHKFLSEREAERTAFAILSGPEIGREEFHHSGEVPIEIKQSQENFYLSPAWLELRRQVLERDGFCCQLCGASPKEDKVKLEVDHIKERALYPELALTLSNLQTLCKPCHSAKTNHFNRKS</sequence>
<dbReference type="GO" id="GO:0008270">
    <property type="term" value="F:zinc ion binding"/>
    <property type="evidence" value="ECO:0007669"/>
    <property type="project" value="InterPro"/>
</dbReference>
<feature type="domain" description="HNH nuclease" evidence="5">
    <location>
        <begin position="77"/>
        <end position="134"/>
    </location>
</feature>
<comment type="similarity">
    <text evidence="3">Belongs to the HNH nuclease family.</text>
</comment>
<dbReference type="InterPro" id="IPR002711">
    <property type="entry name" value="HNH"/>
</dbReference>
<evidence type="ECO:0000313" key="7">
    <source>
        <dbReference type="Proteomes" id="UP000307999"/>
    </source>
</evidence>
<reference evidence="6 7" key="1">
    <citation type="submission" date="2019-04" db="EMBL/GenBank/DDBJ databases">
        <title>Thalassotalea guangxiensis sp. nov., isolated from sediment of the coastal wetland.</title>
        <authorList>
            <person name="Zheng S."/>
            <person name="Zhang D."/>
        </authorList>
    </citation>
    <scope>NUCLEOTIDE SEQUENCE [LARGE SCALE GENOMIC DNA]</scope>
    <source>
        <strain evidence="6 7">ZS-4</strain>
    </source>
</reference>
<evidence type="ECO:0000313" key="6">
    <source>
        <dbReference type="EMBL" id="TKB45671.1"/>
    </source>
</evidence>
<protein>
    <recommendedName>
        <fullName evidence="4">Putative HNH nuclease YajD</fullName>
    </recommendedName>
</protein>
<evidence type="ECO:0000256" key="2">
    <source>
        <dbReference type="ARBA" id="ARBA00022801"/>
    </source>
</evidence>
<keyword evidence="2" id="KW-0378">Hydrolase</keyword>
<keyword evidence="6" id="KW-0255">Endonuclease</keyword>
<gene>
    <name evidence="6" type="ORF">E8M12_07680</name>
</gene>
<dbReference type="AlphaFoldDB" id="A0A4U1B5N6"/>
<dbReference type="GO" id="GO:0016787">
    <property type="term" value="F:hydrolase activity"/>
    <property type="evidence" value="ECO:0007669"/>
    <property type="project" value="UniProtKB-KW"/>
</dbReference>
<evidence type="ECO:0000256" key="4">
    <source>
        <dbReference type="ARBA" id="ARBA00040194"/>
    </source>
</evidence>
<proteinExistence type="inferred from homology"/>
<dbReference type="PANTHER" id="PTHR41286:SF1">
    <property type="entry name" value="HNH NUCLEASE YAJD-RELATED"/>
    <property type="match status" value="1"/>
</dbReference>
<dbReference type="Pfam" id="PF01844">
    <property type="entry name" value="HNH"/>
    <property type="match status" value="1"/>
</dbReference>
<dbReference type="GO" id="GO:0003676">
    <property type="term" value="F:nucleic acid binding"/>
    <property type="evidence" value="ECO:0007669"/>
    <property type="project" value="InterPro"/>
</dbReference>
<dbReference type="CDD" id="cd00085">
    <property type="entry name" value="HNHc"/>
    <property type="match status" value="1"/>
</dbReference>
<evidence type="ECO:0000256" key="3">
    <source>
        <dbReference type="ARBA" id="ARBA00038412"/>
    </source>
</evidence>
<dbReference type="GO" id="GO:0005829">
    <property type="term" value="C:cytosol"/>
    <property type="evidence" value="ECO:0007669"/>
    <property type="project" value="TreeGrafter"/>
</dbReference>
<dbReference type="Gene3D" id="1.10.30.50">
    <property type="match status" value="1"/>
</dbReference>
<dbReference type="OrthoDB" id="5292295at2"/>
<dbReference type="EMBL" id="SWDB01000017">
    <property type="protein sequence ID" value="TKB45671.1"/>
    <property type="molecule type" value="Genomic_DNA"/>
</dbReference>
<dbReference type="Proteomes" id="UP000307999">
    <property type="component" value="Unassembled WGS sequence"/>
</dbReference>
<name>A0A4U1B5N6_9GAMM</name>
<accession>A0A4U1B5N6</accession>
<evidence type="ECO:0000259" key="5">
    <source>
        <dbReference type="SMART" id="SM00507"/>
    </source>
</evidence>
<evidence type="ECO:0000256" key="1">
    <source>
        <dbReference type="ARBA" id="ARBA00022722"/>
    </source>
</evidence>
<keyword evidence="1" id="KW-0540">Nuclease</keyword>
<organism evidence="6 7">
    <name type="scientific">Thalassotalea mangrovi</name>
    <dbReference type="NCBI Taxonomy" id="2572245"/>
    <lineage>
        <taxon>Bacteria</taxon>
        <taxon>Pseudomonadati</taxon>
        <taxon>Pseudomonadota</taxon>
        <taxon>Gammaproteobacteria</taxon>
        <taxon>Alteromonadales</taxon>
        <taxon>Colwelliaceae</taxon>
        <taxon>Thalassotalea</taxon>
    </lineage>
</organism>
<keyword evidence="7" id="KW-1185">Reference proteome</keyword>
<dbReference type="InterPro" id="IPR003615">
    <property type="entry name" value="HNH_nuc"/>
</dbReference>
<dbReference type="PANTHER" id="PTHR41286">
    <property type="entry name" value="HNH NUCLEASE YAJD-RELATED"/>
    <property type="match status" value="1"/>
</dbReference>
<dbReference type="GO" id="GO:0004519">
    <property type="term" value="F:endonuclease activity"/>
    <property type="evidence" value="ECO:0007669"/>
    <property type="project" value="UniProtKB-KW"/>
</dbReference>
<dbReference type="SMART" id="SM00507">
    <property type="entry name" value="HNHc"/>
    <property type="match status" value="1"/>
</dbReference>